<accession>A0A6N7L1B1</accession>
<keyword evidence="3" id="KW-1185">Reference proteome</keyword>
<organism evidence="2 3">
    <name type="scientific">Streptomyces kaniharaensis</name>
    <dbReference type="NCBI Taxonomy" id="212423"/>
    <lineage>
        <taxon>Bacteria</taxon>
        <taxon>Bacillati</taxon>
        <taxon>Actinomycetota</taxon>
        <taxon>Actinomycetes</taxon>
        <taxon>Kitasatosporales</taxon>
        <taxon>Streptomycetaceae</taxon>
        <taxon>Streptomyces</taxon>
    </lineage>
</organism>
<evidence type="ECO:0000259" key="1">
    <source>
        <dbReference type="Pfam" id="PF13304"/>
    </source>
</evidence>
<dbReference type="InterPro" id="IPR027417">
    <property type="entry name" value="P-loop_NTPase"/>
</dbReference>
<reference evidence="2 3" key="1">
    <citation type="submission" date="2019-09" db="EMBL/GenBank/DDBJ databases">
        <title>Genome Sequences of Streptomyces kaniharaensis ATCC 21070.</title>
        <authorList>
            <person name="Zhu W."/>
            <person name="De Crecy-Lagard V."/>
            <person name="Richards N.G."/>
        </authorList>
    </citation>
    <scope>NUCLEOTIDE SEQUENCE [LARGE SCALE GENOMIC DNA]</scope>
    <source>
        <strain evidence="2 3">SF-557</strain>
    </source>
</reference>
<dbReference type="Proteomes" id="UP000450000">
    <property type="component" value="Unassembled WGS sequence"/>
</dbReference>
<dbReference type="Gene3D" id="3.40.50.300">
    <property type="entry name" value="P-loop containing nucleotide triphosphate hydrolases"/>
    <property type="match status" value="1"/>
</dbReference>
<gene>
    <name evidence="2" type="ORF">F7Q99_36955</name>
</gene>
<dbReference type="Pfam" id="PF13304">
    <property type="entry name" value="AAA_21"/>
    <property type="match status" value="1"/>
</dbReference>
<protein>
    <submittedName>
        <fullName evidence="2">AAA family ATPase</fullName>
    </submittedName>
</protein>
<feature type="domain" description="ATPase AAA-type core" evidence="1">
    <location>
        <begin position="334"/>
        <end position="403"/>
    </location>
</feature>
<sequence length="496" mass="54802">MRVLFTQLPPLHRPQDTEPGAFLVKDDWDDYGFKTSFRLWCSDGSRQIEVGFLKIATLGMESGRVELPETFETLDPSYFSLAGDEGFYATLRDSFDSQTRNLILTTLRDAAYDLTIFEQAAGELVMRKSLLRGTEAQTVRGQFHRIAEGGETRTAFDVIYRQEPSEGDGPSLKIVLAVNPHTKPPSNIHALIGSNGVGKTRLLHTLAKTVLSKHGTRDGSELHNRGEARLHPFTNLVSVSFSAFDSQGPLQASRDVGYTYVGLKKPDATVKDHSVLGGEFAESVAACMSQGPAAAKRWQNVLERLEETDPLFHEQDISRLAAPDGERPDPRAVFARLSSGHKIVLLTLARLVQHMTERTLVLIDEPEAHLHPPLLSTFIRVLSALLVNRNGLALVATHSPVVLQETPREAVWALRRAGNDVRVEHPEIQTFGENVGVITREIFALEVTRTGFHAMIETLARQGRSFDQIVEDFNGKLGAEGRALARAAARRHQNGG</sequence>
<dbReference type="SUPFAM" id="SSF52540">
    <property type="entry name" value="P-loop containing nucleoside triphosphate hydrolases"/>
    <property type="match status" value="1"/>
</dbReference>
<dbReference type="InterPro" id="IPR003959">
    <property type="entry name" value="ATPase_AAA_core"/>
</dbReference>
<dbReference type="InterPro" id="IPR051396">
    <property type="entry name" value="Bact_Antivir_Def_Nuclease"/>
</dbReference>
<dbReference type="EMBL" id="WBOF01000005">
    <property type="protein sequence ID" value="MQS17632.1"/>
    <property type="molecule type" value="Genomic_DNA"/>
</dbReference>
<evidence type="ECO:0000313" key="3">
    <source>
        <dbReference type="Proteomes" id="UP000450000"/>
    </source>
</evidence>
<dbReference type="OrthoDB" id="9816534at2"/>
<dbReference type="PANTHER" id="PTHR43581:SF2">
    <property type="entry name" value="EXCINUCLEASE ATPASE SUBUNIT"/>
    <property type="match status" value="1"/>
</dbReference>
<name>A0A6N7L1B1_9ACTN</name>
<dbReference type="GO" id="GO:0005524">
    <property type="term" value="F:ATP binding"/>
    <property type="evidence" value="ECO:0007669"/>
    <property type="project" value="InterPro"/>
</dbReference>
<dbReference type="GO" id="GO:0016887">
    <property type="term" value="F:ATP hydrolysis activity"/>
    <property type="evidence" value="ECO:0007669"/>
    <property type="project" value="InterPro"/>
</dbReference>
<comment type="caution">
    <text evidence="2">The sequence shown here is derived from an EMBL/GenBank/DDBJ whole genome shotgun (WGS) entry which is preliminary data.</text>
</comment>
<evidence type="ECO:0000313" key="2">
    <source>
        <dbReference type="EMBL" id="MQS17632.1"/>
    </source>
</evidence>
<dbReference type="AlphaFoldDB" id="A0A6N7L1B1"/>
<proteinExistence type="predicted"/>
<dbReference type="PANTHER" id="PTHR43581">
    <property type="entry name" value="ATP/GTP PHOSPHATASE"/>
    <property type="match status" value="1"/>
</dbReference>